<reference evidence="10 11" key="2">
    <citation type="journal article" date="2011" name="Stand. Genomic Sci.">
        <title>Complete genome sequence of Ferroglobus placidus AEDII12DO.</title>
        <authorList>
            <person name="Anderson I."/>
            <person name="Risso C."/>
            <person name="Holmes D."/>
            <person name="Lucas S."/>
            <person name="Copeland A."/>
            <person name="Lapidus A."/>
            <person name="Cheng J.F."/>
            <person name="Bruce D."/>
            <person name="Goodwin L."/>
            <person name="Pitluck S."/>
            <person name="Saunders E."/>
            <person name="Brettin T."/>
            <person name="Detter J.C."/>
            <person name="Han C."/>
            <person name="Tapia R."/>
            <person name="Larimer F."/>
            <person name="Land M."/>
            <person name="Hauser L."/>
            <person name="Woyke T."/>
            <person name="Lovley D."/>
            <person name="Kyrpides N."/>
            <person name="Ivanova N."/>
        </authorList>
    </citation>
    <scope>NUCLEOTIDE SEQUENCE [LARGE SCALE GENOMIC DNA]</scope>
    <source>
        <strain evidence="11">DSM 10642 / AEDII12DO</strain>
    </source>
</reference>
<evidence type="ECO:0000256" key="1">
    <source>
        <dbReference type="ARBA" id="ARBA00012962"/>
    </source>
</evidence>
<dbReference type="InterPro" id="IPR013708">
    <property type="entry name" value="Shikimate_DH-bd_N"/>
</dbReference>
<feature type="binding site" evidence="6">
    <location>
        <begin position="121"/>
        <end position="125"/>
    </location>
    <ligand>
        <name>NADP(+)</name>
        <dbReference type="ChEBI" id="CHEBI:58349"/>
    </ligand>
</feature>
<evidence type="ECO:0000259" key="7">
    <source>
        <dbReference type="Pfam" id="PF01488"/>
    </source>
</evidence>
<dbReference type="KEGG" id="fpl:Ferp_0898"/>
<dbReference type="OrthoDB" id="8744at2157"/>
<feature type="domain" description="SDH C-terminal" evidence="9">
    <location>
        <begin position="229"/>
        <end position="259"/>
    </location>
</feature>
<comment type="caution">
    <text evidence="6">Lacks conserved residue(s) required for the propagation of feature annotation.</text>
</comment>
<dbReference type="NCBIfam" id="TIGR00507">
    <property type="entry name" value="aroE"/>
    <property type="match status" value="1"/>
</dbReference>
<dbReference type="EC" id="1.1.1.25" evidence="1 6"/>
<dbReference type="SUPFAM" id="SSF51735">
    <property type="entry name" value="NAD(P)-binding Rossmann-fold domains"/>
    <property type="match status" value="1"/>
</dbReference>
<feature type="binding site" evidence="6">
    <location>
        <position position="61"/>
    </location>
    <ligand>
        <name>shikimate</name>
        <dbReference type="ChEBI" id="CHEBI:36208"/>
    </ligand>
</feature>
<comment type="function">
    <text evidence="6">Involved in the biosynthesis of the chorismate, which leads to the biosynthesis of aromatic amino acids. Catalyzes the reversible NADPH linked reduction of 3-dehydroshikimate (DHSA) to yield shikimate (SA).</text>
</comment>
<dbReference type="EMBL" id="CP001899">
    <property type="protein sequence ID" value="ADC65066.1"/>
    <property type="molecule type" value="Genomic_DNA"/>
</dbReference>
<sequence length="267" mass="30113">MKLFGVIGYPIKHSLSPDMFNAVFKRLKLDAVYLKLEVKPENLKEALIGAKALGFVGLNVTIPFKERVLQFVKARGVAEKIKAVNTVKLEEMEGYNTDAYGVLKSLEEHDVDFSSRFLIIGAGGAARAAVFSLVERGSEVYVTNRTEERGEKLAKEAGCHFVKMGEVERMRFDVLINATPLGMVGMERALPVKEDVIKRASVVFDMVYNPAETLFIKKAKEFGKEVIYGYEMLLYQAYEAFKIWNGFYPPLEVMKEALLKKLGFYPE</sequence>
<keyword evidence="2 6" id="KW-0028">Amino-acid biosynthesis</keyword>
<dbReference type="InterPro" id="IPR011342">
    <property type="entry name" value="Shikimate_DH"/>
</dbReference>
<dbReference type="InterPro" id="IPR022893">
    <property type="entry name" value="Shikimate_DH_fam"/>
</dbReference>
<feature type="domain" description="Shikimate dehydrogenase substrate binding N-terminal" evidence="8">
    <location>
        <begin position="6"/>
        <end position="87"/>
    </location>
</feature>
<dbReference type="InterPro" id="IPR036291">
    <property type="entry name" value="NAD(P)-bd_dom_sf"/>
</dbReference>
<dbReference type="PANTHER" id="PTHR21089:SF1">
    <property type="entry name" value="BIFUNCTIONAL 3-DEHYDROQUINATE DEHYDRATASE_SHIKIMATE DEHYDROGENASE, CHLOROPLASTIC"/>
    <property type="match status" value="1"/>
</dbReference>
<feature type="binding site" evidence="6">
    <location>
        <begin position="144"/>
        <end position="149"/>
    </location>
    <ligand>
        <name>NADP(+)</name>
        <dbReference type="ChEBI" id="CHEBI:58349"/>
    </ligand>
</feature>
<feature type="binding site" evidence="6">
    <location>
        <position position="236"/>
    </location>
    <ligand>
        <name>shikimate</name>
        <dbReference type="ChEBI" id="CHEBI:36208"/>
    </ligand>
</feature>
<comment type="catalytic activity">
    <reaction evidence="6">
        <text>shikimate + NADP(+) = 3-dehydroshikimate + NADPH + H(+)</text>
        <dbReference type="Rhea" id="RHEA:17737"/>
        <dbReference type="ChEBI" id="CHEBI:15378"/>
        <dbReference type="ChEBI" id="CHEBI:16630"/>
        <dbReference type="ChEBI" id="CHEBI:36208"/>
        <dbReference type="ChEBI" id="CHEBI:57783"/>
        <dbReference type="ChEBI" id="CHEBI:58349"/>
        <dbReference type="EC" id="1.1.1.25"/>
    </reaction>
</comment>
<keyword evidence="4 6" id="KW-0560">Oxidoreductase</keyword>
<dbReference type="SUPFAM" id="SSF53223">
    <property type="entry name" value="Aminoacid dehydrogenase-like, N-terminal domain"/>
    <property type="match status" value="1"/>
</dbReference>
<feature type="binding site" evidence="6">
    <location>
        <position position="85"/>
    </location>
    <ligand>
        <name>shikimate</name>
        <dbReference type="ChEBI" id="CHEBI:36208"/>
    </ligand>
</feature>
<dbReference type="Proteomes" id="UP000002613">
    <property type="component" value="Chromosome"/>
</dbReference>
<feature type="binding site" evidence="6">
    <location>
        <position position="208"/>
    </location>
    <ligand>
        <name>shikimate</name>
        <dbReference type="ChEBI" id="CHEBI:36208"/>
    </ligand>
</feature>
<dbReference type="PaxDb" id="589924-Ferp_0898"/>
<dbReference type="InterPro" id="IPR041121">
    <property type="entry name" value="SDH_C"/>
</dbReference>
<dbReference type="GO" id="GO:0009073">
    <property type="term" value="P:aromatic amino acid family biosynthetic process"/>
    <property type="evidence" value="ECO:0007669"/>
    <property type="project" value="UniProtKB-KW"/>
</dbReference>
<gene>
    <name evidence="6" type="primary">aroE</name>
    <name evidence="10" type="ordered locus">Ferp_0898</name>
</gene>
<evidence type="ECO:0000259" key="8">
    <source>
        <dbReference type="Pfam" id="PF08501"/>
    </source>
</evidence>
<keyword evidence="11" id="KW-1185">Reference proteome</keyword>
<organism evidence="10 11">
    <name type="scientific">Ferroglobus placidus (strain DSM 10642 / AEDII12DO)</name>
    <dbReference type="NCBI Taxonomy" id="589924"/>
    <lineage>
        <taxon>Archaea</taxon>
        <taxon>Methanobacteriati</taxon>
        <taxon>Methanobacteriota</taxon>
        <taxon>Archaeoglobi</taxon>
        <taxon>Archaeoglobales</taxon>
        <taxon>Archaeoglobaceae</taxon>
        <taxon>Ferroglobus</taxon>
    </lineage>
</organism>
<evidence type="ECO:0000313" key="11">
    <source>
        <dbReference type="Proteomes" id="UP000002613"/>
    </source>
</evidence>
<dbReference type="GO" id="GO:0019632">
    <property type="term" value="P:shikimate metabolic process"/>
    <property type="evidence" value="ECO:0007669"/>
    <property type="project" value="InterPro"/>
</dbReference>
<dbReference type="GO" id="GO:0050661">
    <property type="term" value="F:NADP binding"/>
    <property type="evidence" value="ECO:0007669"/>
    <property type="project" value="InterPro"/>
</dbReference>
<proteinExistence type="inferred from homology"/>
<dbReference type="GO" id="GO:0004764">
    <property type="term" value="F:shikimate 3-dehydrogenase (NADP+) activity"/>
    <property type="evidence" value="ECO:0007669"/>
    <property type="project" value="UniProtKB-UniRule"/>
</dbReference>
<evidence type="ECO:0000256" key="3">
    <source>
        <dbReference type="ARBA" id="ARBA00022857"/>
    </source>
</evidence>
<keyword evidence="5 6" id="KW-0057">Aromatic amino acid biosynthesis</keyword>
<dbReference type="RefSeq" id="WP_012965409.1">
    <property type="nucleotide sequence ID" value="NC_013849.1"/>
</dbReference>
<comment type="subunit">
    <text evidence="6">Homodimer.</text>
</comment>
<comment type="similarity">
    <text evidence="6">Belongs to the shikimate dehydrogenase family.</text>
</comment>
<reference evidence="11" key="1">
    <citation type="submission" date="2010-02" db="EMBL/GenBank/DDBJ databases">
        <title>Complete sequence of Ferroglobus placidus DSM 10642.</title>
        <authorList>
            <consortium name="US DOE Joint Genome Institute"/>
            <person name="Lucas S."/>
            <person name="Copeland A."/>
            <person name="Lapidus A."/>
            <person name="Cheng J.-F."/>
            <person name="Bruce D."/>
            <person name="Goodwin L."/>
            <person name="Pitluck S."/>
            <person name="Saunders E."/>
            <person name="Brettin T."/>
            <person name="Detter J.C."/>
            <person name="Han C."/>
            <person name="Tapia R."/>
            <person name="Larimer F."/>
            <person name="Land M."/>
            <person name="Hauser L."/>
            <person name="Kyrpides N."/>
            <person name="Ivanova N."/>
            <person name="Holmes D."/>
            <person name="Lovley D."/>
            <person name="Kyrpides N."/>
            <person name="Anderson I.J."/>
            <person name="Woyke T."/>
        </authorList>
    </citation>
    <scope>NUCLEOTIDE SEQUENCE [LARGE SCALE GENOMIC DNA]</scope>
    <source>
        <strain evidence="11">DSM 10642 / AEDII12DO</strain>
    </source>
</reference>
<evidence type="ECO:0000256" key="4">
    <source>
        <dbReference type="ARBA" id="ARBA00023002"/>
    </source>
</evidence>
<dbReference type="Gene3D" id="3.40.50.720">
    <property type="entry name" value="NAD(P)-binding Rossmann-like Domain"/>
    <property type="match status" value="1"/>
</dbReference>
<dbReference type="InterPro" id="IPR046346">
    <property type="entry name" value="Aminoacid_DH-like_N_sf"/>
</dbReference>
<evidence type="ECO:0000256" key="5">
    <source>
        <dbReference type="ARBA" id="ARBA00023141"/>
    </source>
</evidence>
<dbReference type="STRING" id="589924.Ferp_0898"/>
<dbReference type="HOGENOM" id="CLU_044063_4_1_2"/>
<feature type="domain" description="Quinate/shikimate 5-dehydrogenase/glutamyl-tRNA reductase" evidence="7">
    <location>
        <begin position="114"/>
        <end position="179"/>
    </location>
</feature>
<evidence type="ECO:0000256" key="2">
    <source>
        <dbReference type="ARBA" id="ARBA00022605"/>
    </source>
</evidence>
<dbReference type="PANTHER" id="PTHR21089">
    <property type="entry name" value="SHIKIMATE DEHYDROGENASE"/>
    <property type="match status" value="1"/>
</dbReference>
<dbReference type="GO" id="GO:0008652">
    <property type="term" value="P:amino acid biosynthetic process"/>
    <property type="evidence" value="ECO:0007669"/>
    <property type="project" value="UniProtKB-KW"/>
</dbReference>
<dbReference type="AlphaFoldDB" id="D3RX53"/>
<dbReference type="eggNOG" id="arCOG01033">
    <property type="taxonomic scope" value="Archaea"/>
</dbReference>
<name>D3RX53_FERPA</name>
<dbReference type="GeneID" id="8778405"/>
<dbReference type="InterPro" id="IPR006151">
    <property type="entry name" value="Shikm_DH/Glu-tRNA_Rdtase"/>
</dbReference>
<comment type="pathway">
    <text evidence="6">Metabolic intermediate biosynthesis; chorismate biosynthesis; chorismate from D-erythrose 4-phosphate and phosphoenolpyruvate: step 4/7.</text>
</comment>
<dbReference type="Pfam" id="PF18317">
    <property type="entry name" value="SDH_C"/>
    <property type="match status" value="1"/>
</dbReference>
<dbReference type="Gene3D" id="3.40.50.10860">
    <property type="entry name" value="Leucine Dehydrogenase, chain A, domain 1"/>
    <property type="match status" value="1"/>
</dbReference>
<accession>D3RX53</accession>
<keyword evidence="3 6" id="KW-0521">NADP</keyword>
<dbReference type="CDD" id="cd01065">
    <property type="entry name" value="NAD_bind_Shikimate_DH"/>
    <property type="match status" value="1"/>
</dbReference>
<dbReference type="Pfam" id="PF08501">
    <property type="entry name" value="Shikimate_dh_N"/>
    <property type="match status" value="1"/>
</dbReference>
<feature type="active site" description="Proton acceptor" evidence="6">
    <location>
        <position position="65"/>
    </location>
</feature>
<dbReference type="UniPathway" id="UPA00053">
    <property type="reaction ID" value="UER00087"/>
</dbReference>
<dbReference type="HAMAP" id="MF_00222">
    <property type="entry name" value="Shikimate_DH_AroE"/>
    <property type="match status" value="1"/>
</dbReference>
<feature type="binding site" evidence="6">
    <location>
        <position position="206"/>
    </location>
    <ligand>
        <name>NADP(+)</name>
        <dbReference type="ChEBI" id="CHEBI:58349"/>
    </ligand>
</feature>
<evidence type="ECO:0000313" key="10">
    <source>
        <dbReference type="EMBL" id="ADC65066.1"/>
    </source>
</evidence>
<protein>
    <recommendedName>
        <fullName evidence="1 6">Shikimate dehydrogenase (NADP(+))</fullName>
        <shortName evidence="6">SDH</shortName>
        <ecNumber evidence="1 6">1.1.1.25</ecNumber>
    </recommendedName>
</protein>
<feature type="binding site" evidence="6">
    <location>
        <position position="229"/>
    </location>
    <ligand>
        <name>NADP(+)</name>
        <dbReference type="ChEBI" id="CHEBI:58349"/>
    </ligand>
</feature>
<feature type="binding site" evidence="6">
    <location>
        <begin position="14"/>
        <end position="16"/>
    </location>
    <ligand>
        <name>shikimate</name>
        <dbReference type="ChEBI" id="CHEBI:36208"/>
    </ligand>
</feature>
<dbReference type="Pfam" id="PF01488">
    <property type="entry name" value="Shikimate_DH"/>
    <property type="match status" value="1"/>
</dbReference>
<feature type="binding site" evidence="6">
    <location>
        <position position="98"/>
    </location>
    <ligand>
        <name>shikimate</name>
        <dbReference type="ChEBI" id="CHEBI:36208"/>
    </ligand>
</feature>
<dbReference type="GO" id="GO:0009423">
    <property type="term" value="P:chorismate biosynthetic process"/>
    <property type="evidence" value="ECO:0007669"/>
    <property type="project" value="UniProtKB-UniRule"/>
</dbReference>
<evidence type="ECO:0000256" key="6">
    <source>
        <dbReference type="HAMAP-Rule" id="MF_00222"/>
    </source>
</evidence>
<evidence type="ECO:0000259" key="9">
    <source>
        <dbReference type="Pfam" id="PF18317"/>
    </source>
</evidence>